<evidence type="ECO:0000313" key="4">
    <source>
        <dbReference type="EMBL" id="MBO0951675.1"/>
    </source>
</evidence>
<dbReference type="InterPro" id="IPR003961">
    <property type="entry name" value="FN3_dom"/>
</dbReference>
<dbReference type="RefSeq" id="WP_207331620.1">
    <property type="nucleotide sequence ID" value="NZ_JAFMYW010000008.1"/>
</dbReference>
<name>A0ABS3JNW6_9BACT</name>
<accession>A0ABS3JNW6</accession>
<feature type="domain" description="Fibronectin type-III" evidence="3">
    <location>
        <begin position="143"/>
        <end position="237"/>
    </location>
</feature>
<dbReference type="Proteomes" id="UP000664628">
    <property type="component" value="Unassembled WGS sequence"/>
</dbReference>
<dbReference type="PROSITE" id="PS50853">
    <property type="entry name" value="FN3"/>
    <property type="match status" value="4"/>
</dbReference>
<dbReference type="InterPro" id="IPR047589">
    <property type="entry name" value="DUF11_rpt"/>
</dbReference>
<dbReference type="PANTHER" id="PTHR46708:SF2">
    <property type="entry name" value="FIBRONECTIN TYPE-III DOMAIN-CONTAINING PROTEIN"/>
    <property type="match status" value="1"/>
</dbReference>
<evidence type="ECO:0000256" key="2">
    <source>
        <dbReference type="SAM" id="MobiDB-lite"/>
    </source>
</evidence>
<dbReference type="Gene3D" id="2.60.40.10">
    <property type="entry name" value="Immunoglobulins"/>
    <property type="match status" value="5"/>
</dbReference>
<keyword evidence="1" id="KW-0677">Repeat</keyword>
<feature type="domain" description="Fibronectin type-III" evidence="3">
    <location>
        <begin position="239"/>
        <end position="325"/>
    </location>
</feature>
<feature type="region of interest" description="Disordered" evidence="2">
    <location>
        <begin position="690"/>
        <end position="713"/>
    </location>
</feature>
<evidence type="ECO:0000259" key="3">
    <source>
        <dbReference type="PROSITE" id="PS50853"/>
    </source>
</evidence>
<protein>
    <submittedName>
        <fullName evidence="4">Fibronectin type III domain-containing protein</fullName>
    </submittedName>
</protein>
<feature type="region of interest" description="Disordered" evidence="2">
    <location>
        <begin position="851"/>
        <end position="881"/>
    </location>
</feature>
<proteinExistence type="predicted"/>
<keyword evidence="5" id="KW-1185">Reference proteome</keyword>
<dbReference type="NCBIfam" id="TIGR01451">
    <property type="entry name" value="B_ant_repeat"/>
    <property type="match status" value="1"/>
</dbReference>
<dbReference type="SMART" id="SM00060">
    <property type="entry name" value="FN3"/>
    <property type="match status" value="5"/>
</dbReference>
<evidence type="ECO:0000256" key="1">
    <source>
        <dbReference type="ARBA" id="ARBA00022737"/>
    </source>
</evidence>
<dbReference type="InterPro" id="IPR050991">
    <property type="entry name" value="ECM_Regulatory_Proteins"/>
</dbReference>
<dbReference type="InterPro" id="IPR001434">
    <property type="entry name" value="OmcB-like_DUF11"/>
</dbReference>
<dbReference type="SUPFAM" id="SSF49265">
    <property type="entry name" value="Fibronectin type III"/>
    <property type="match status" value="3"/>
</dbReference>
<organism evidence="4 5">
    <name type="scientific">Fibrella forsythiae</name>
    <dbReference type="NCBI Taxonomy" id="2817061"/>
    <lineage>
        <taxon>Bacteria</taxon>
        <taxon>Pseudomonadati</taxon>
        <taxon>Bacteroidota</taxon>
        <taxon>Cytophagia</taxon>
        <taxon>Cytophagales</taxon>
        <taxon>Spirosomataceae</taxon>
        <taxon>Fibrella</taxon>
    </lineage>
</organism>
<feature type="domain" description="Fibronectin type-III" evidence="3">
    <location>
        <begin position="56"/>
        <end position="142"/>
    </location>
</feature>
<gene>
    <name evidence="4" type="ORF">J2I46_24035</name>
</gene>
<dbReference type="EMBL" id="JAFMYW010000008">
    <property type="protein sequence ID" value="MBO0951675.1"/>
    <property type="molecule type" value="Genomic_DNA"/>
</dbReference>
<evidence type="ECO:0000313" key="5">
    <source>
        <dbReference type="Proteomes" id="UP000664628"/>
    </source>
</evidence>
<dbReference type="PANTHER" id="PTHR46708">
    <property type="entry name" value="TENASCIN"/>
    <property type="match status" value="1"/>
</dbReference>
<comment type="caution">
    <text evidence="4">The sequence shown here is derived from an EMBL/GenBank/DDBJ whole genome shotgun (WGS) entry which is preliminary data.</text>
</comment>
<sequence>MYYESNGQGYGSVGNLTPDTDYEWYIVTTCPYSGSSGYGEEKTYSQVSSFTTVCAMATDLEVLTTSSTEALVSWEGSYEEVYTVRWRPVGSTTWTTRRSPARPYSILGLKDATAYEWQVQTVCDANYNSNFTQSATFTTGCNVPAVTKEYEIGATFASLFWQQIEGETRYQLSWQQEGEPTSQTAIIEGNRSFEYGSVYSPTGLSASSVYTWKVRAICPDGSVSSFSEPRSFTTYACSPPSGLNEEATSSLSENFTWSGNRKEAYRVQLRPKGTMSWVDYIPDSYNYLSVIGLLVSTPYEWRVALTCSASQTVVSETRSFTTAACQVPTGLAEYGVEPTAAGLDWDAIGYGQYTVQYKLATATAWLAKPVTTDETYVLDGLVGGTVYDWRIQNTCPGGVATVSVVRSFTTQCAAPLSAVVRGVSATAAFVGWTTVTTGQYQQRVRWRKSGGDTWTYGVPTTAAVYSITGLTTDTAYEWQVQSICDGQETEYQRQLPFTTKCLEPGWINTRVLSPSKVRVTMYNIPAGTQFDLVWRDQTSSTSTSVTTAPTPEGGRFEYDITGLLPDKTYQLQVRIQCIGITSTKVMTQSFVILPPVDYSLSMAVSNRTPKVGDLVTYALTVRNAGTDSTYIRVVDRLPPGISYVSTPDKYYVFHSAEQVYVDMGVAPGKLSTVRFLARVNKAGTFINAAEIEEASSRPDPDSEPGTGYADGEDDAAQVDIRTADQAGPVYYSPNPNQRVLPPVVPNQPTVDPDKADISLQMSVNTRTPKDGESVTLMLTHTNRGGARAPGIIPKLLLPAGWEVRTPIWTATGLPNEYRLTIPMDLLPDTSVSLPIPVRVSGKGPQQIKAQIAESNVPDPDSTPNNGYTNGEDDTVTIDVRL</sequence>
<reference evidence="4 5" key="1">
    <citation type="submission" date="2021-03" db="EMBL/GenBank/DDBJ databases">
        <title>Fibrella sp. HMF5405 genome sequencing and assembly.</title>
        <authorList>
            <person name="Kang H."/>
            <person name="Kim H."/>
            <person name="Bae S."/>
            <person name="Joh K."/>
        </authorList>
    </citation>
    <scope>NUCLEOTIDE SEQUENCE [LARGE SCALE GENOMIC DNA]</scope>
    <source>
        <strain evidence="4 5">HMF5405</strain>
    </source>
</reference>
<dbReference type="InterPro" id="IPR036116">
    <property type="entry name" value="FN3_sf"/>
</dbReference>
<dbReference type="Pfam" id="PF01345">
    <property type="entry name" value="DUF11"/>
    <property type="match status" value="2"/>
</dbReference>
<dbReference type="CDD" id="cd00063">
    <property type="entry name" value="FN3"/>
    <property type="match status" value="1"/>
</dbReference>
<feature type="domain" description="Fibronectin type-III" evidence="3">
    <location>
        <begin position="414"/>
        <end position="502"/>
    </location>
</feature>
<dbReference type="InterPro" id="IPR013783">
    <property type="entry name" value="Ig-like_fold"/>
</dbReference>